<evidence type="ECO:0000259" key="1">
    <source>
        <dbReference type="Pfam" id="PF06985"/>
    </source>
</evidence>
<feature type="domain" description="Heterokaryon incompatibility" evidence="1">
    <location>
        <begin position="68"/>
        <end position="128"/>
    </location>
</feature>
<evidence type="ECO:0000313" key="2">
    <source>
        <dbReference type="EMBL" id="KAJ9614485.1"/>
    </source>
</evidence>
<comment type="caution">
    <text evidence="2">The sequence shown here is derived from an EMBL/GenBank/DDBJ whole genome shotgun (WGS) entry which is preliminary data.</text>
</comment>
<dbReference type="EMBL" id="JAPDRK010000003">
    <property type="protein sequence ID" value="KAJ9614485.1"/>
    <property type="molecule type" value="Genomic_DNA"/>
</dbReference>
<name>A0AA38XJ74_9EURO</name>
<dbReference type="PANTHER" id="PTHR24148">
    <property type="entry name" value="ANKYRIN REPEAT DOMAIN-CONTAINING PROTEIN 39 HOMOLOG-RELATED"/>
    <property type="match status" value="1"/>
</dbReference>
<gene>
    <name evidence="2" type="ORF">H2200_002622</name>
</gene>
<dbReference type="InterPro" id="IPR010730">
    <property type="entry name" value="HET"/>
</dbReference>
<keyword evidence="3" id="KW-1185">Reference proteome</keyword>
<sequence>MEIEAGSEETTGSTRLKGTEEPIRIWKPLSFRRNEFRILKLLGATSHNGKQIINAALNNFPINNHPPYDALSYCWGQSQGSQEIMLNGIPHLITENLREALVTLMDQGITSLWVDALSIDQDDTDEKASRKFPSLGPDVANDFQPQELVLGIKRTEAESVIIWLGSASTTSDQLLRQMKDAYPIQQVRRFWTDVLIEVNDNFVLYFKPEFLDFLKRSYWFRLWVVQEIAVAQKIRLFCGSESISGLILESLFSKDLWERLRFEAGLTWNISPPPSFVHMVNIWKVRHFVRTRKPMDLLTMLYELRESFTTLAVDRVYSLLGLVFDQRAFITEPDYTLPAAELCILMSRRFIKATGSLDLAFLTQRSNTIPSWCCPFTTFHLYQDPPPRNSKLPNRHPALLEYINAKSRILRCGELATLWKATDCSVLADDNADWGRIKLRVYGLRLGKYSDVNASHRPVLLSLNTFDAIGRLLTMYSPIYTDENQRRRFFIHLLECGLISAALSQMPQQHECTFRHESSAWTLDFDLYRILAGNTWISDAGYTARKALKMLKSAREMFLPDTRDGEGGRELLRDDAHEASLQPKGESIVQGILHSGTEEAIPEVRAPGGRSEHAIIDALLKFEDWRKRTEALRRLNLSMRRSINDPLTDHDPGNDTLTNDHHERQLEEMLDVAKQKVETEAAGLFSTEEVRDAVEAVSTLVNAYGHFYMINGKYVGLAPVDVGVLRVPVEVWLLSGFSMPVLLAKVDSHNDEPVFRIWSEAFVDTVDVHGKCCNVMTGEAWRSYRPEDFEWVTIV</sequence>
<accession>A0AA38XJ74</accession>
<dbReference type="PANTHER" id="PTHR24148:SF73">
    <property type="entry name" value="HET DOMAIN PROTEIN (AFU_ORTHOLOGUE AFUA_8G01020)"/>
    <property type="match status" value="1"/>
</dbReference>
<organism evidence="2 3">
    <name type="scientific">Cladophialophora chaetospira</name>
    <dbReference type="NCBI Taxonomy" id="386627"/>
    <lineage>
        <taxon>Eukaryota</taxon>
        <taxon>Fungi</taxon>
        <taxon>Dikarya</taxon>
        <taxon>Ascomycota</taxon>
        <taxon>Pezizomycotina</taxon>
        <taxon>Eurotiomycetes</taxon>
        <taxon>Chaetothyriomycetidae</taxon>
        <taxon>Chaetothyriales</taxon>
        <taxon>Herpotrichiellaceae</taxon>
        <taxon>Cladophialophora</taxon>
    </lineage>
</organism>
<dbReference type="Proteomes" id="UP001172673">
    <property type="component" value="Unassembled WGS sequence"/>
</dbReference>
<proteinExistence type="predicted"/>
<dbReference type="AlphaFoldDB" id="A0AA38XJ74"/>
<protein>
    <recommendedName>
        <fullName evidence="1">Heterokaryon incompatibility domain-containing protein</fullName>
    </recommendedName>
</protein>
<dbReference type="Pfam" id="PF06985">
    <property type="entry name" value="HET"/>
    <property type="match status" value="1"/>
</dbReference>
<evidence type="ECO:0000313" key="3">
    <source>
        <dbReference type="Proteomes" id="UP001172673"/>
    </source>
</evidence>
<reference evidence="2" key="1">
    <citation type="submission" date="2022-10" db="EMBL/GenBank/DDBJ databases">
        <title>Culturing micro-colonial fungi from biological soil crusts in the Mojave desert and describing Neophaeococcomyces mojavensis, and introducing the new genera and species Taxawa tesnikishii.</title>
        <authorList>
            <person name="Kurbessoian T."/>
            <person name="Stajich J.E."/>
        </authorList>
    </citation>
    <scope>NUCLEOTIDE SEQUENCE</scope>
    <source>
        <strain evidence="2">TK_41</strain>
    </source>
</reference>
<dbReference type="InterPro" id="IPR052895">
    <property type="entry name" value="HetReg/Transcr_Mod"/>
</dbReference>